<organism evidence="3 4">
    <name type="scientific">Candidatus Woesebacteria bacterium GW2011_GWC2_47_16</name>
    <dbReference type="NCBI Taxonomy" id="1618590"/>
    <lineage>
        <taxon>Bacteria</taxon>
        <taxon>Candidatus Woeseibacteriota</taxon>
    </lineage>
</organism>
<dbReference type="Pfam" id="PF17479">
    <property type="entry name" value="DUF3048_C"/>
    <property type="match status" value="1"/>
</dbReference>
<dbReference type="AlphaFoldDB" id="A0A0G1S635"/>
<feature type="domain" description="DUF3048" evidence="1">
    <location>
        <begin position="84"/>
        <end position="196"/>
    </location>
</feature>
<accession>A0A0G1S635</accession>
<dbReference type="PATRIC" id="fig|1618590.3.peg.248"/>
<dbReference type="InterPro" id="IPR021416">
    <property type="entry name" value="DUF3048_N"/>
</dbReference>
<sequence>MNSFFSKAKVFLSTRSATIALSFLGLYLLSSGVSLAIFSFVRKDEAASADIKTGRSRINLDLPKTEDCPLNGGMFTKVEGEIWEARRPVTAMIENHADSRPSSGLSKADVIYEIVAEGGITRFLAVYYCNTAAEEVKIAPVRSARIYFIDYAAEYGDKPIFMHVGGANDFSGSGDTVRDVRALEILEQMGWRTPRGNDFDTTYDSGFPVFWRNYERLDHPVATEHTMMASLDAAYEEAARRGLGAKDKKGVAWDKNFVSWKFIDDKPQTPSATDISFGFWDNKSDYDVNWQYDAANNRYLRFNAGVEQIDLEFKQPLFAKNVVILFAKERGPVDRNGHMFYTTVGTGEALVFQNGSVVEGTWEKDSRQERTKFLDEDGKEISFVRGIIWIEVVPAGNNVSY</sequence>
<evidence type="ECO:0000259" key="2">
    <source>
        <dbReference type="Pfam" id="PF17479"/>
    </source>
</evidence>
<dbReference type="Gene3D" id="3.50.90.10">
    <property type="entry name" value="YerB-like"/>
    <property type="match status" value="1"/>
</dbReference>
<dbReference type="EMBL" id="LCNW01000008">
    <property type="protein sequence ID" value="KKU64846.1"/>
    <property type="molecule type" value="Genomic_DNA"/>
</dbReference>
<comment type="caution">
    <text evidence="3">The sequence shown here is derived from an EMBL/GenBank/DDBJ whole genome shotgun (WGS) entry which is preliminary data.</text>
</comment>
<dbReference type="Proteomes" id="UP000034501">
    <property type="component" value="Unassembled WGS sequence"/>
</dbReference>
<evidence type="ECO:0000259" key="1">
    <source>
        <dbReference type="Pfam" id="PF11258"/>
    </source>
</evidence>
<gene>
    <name evidence="3" type="ORF">UX88_C0008G0004</name>
</gene>
<feature type="domain" description="DUF3048" evidence="2">
    <location>
        <begin position="284"/>
        <end position="390"/>
    </location>
</feature>
<dbReference type="InterPro" id="IPR035328">
    <property type="entry name" value="DUF3048_C"/>
</dbReference>
<evidence type="ECO:0000313" key="4">
    <source>
        <dbReference type="Proteomes" id="UP000034501"/>
    </source>
</evidence>
<reference evidence="3 4" key="1">
    <citation type="journal article" date="2015" name="Nature">
        <title>rRNA introns, odd ribosomes, and small enigmatic genomes across a large radiation of phyla.</title>
        <authorList>
            <person name="Brown C.T."/>
            <person name="Hug L.A."/>
            <person name="Thomas B.C."/>
            <person name="Sharon I."/>
            <person name="Castelle C.J."/>
            <person name="Singh A."/>
            <person name="Wilkins M.J."/>
            <person name="Williams K.H."/>
            <person name="Banfield J.F."/>
        </authorList>
    </citation>
    <scope>NUCLEOTIDE SEQUENCE [LARGE SCALE GENOMIC DNA]</scope>
</reference>
<evidence type="ECO:0008006" key="5">
    <source>
        <dbReference type="Google" id="ProtNLM"/>
    </source>
</evidence>
<dbReference type="InterPro" id="IPR023158">
    <property type="entry name" value="YerB-like_sf"/>
</dbReference>
<protein>
    <recommendedName>
        <fullName evidence="5">PT repeat-containing protein</fullName>
    </recommendedName>
</protein>
<dbReference type="SUPFAM" id="SSF159774">
    <property type="entry name" value="YerB-like"/>
    <property type="match status" value="1"/>
</dbReference>
<evidence type="ECO:0000313" key="3">
    <source>
        <dbReference type="EMBL" id="KKU64846.1"/>
    </source>
</evidence>
<name>A0A0G1S635_9BACT</name>
<proteinExistence type="predicted"/>
<dbReference type="Pfam" id="PF11258">
    <property type="entry name" value="DUF3048"/>
    <property type="match status" value="1"/>
</dbReference>